<dbReference type="SMART" id="SM01144">
    <property type="entry name" value="DTW"/>
    <property type="match status" value="1"/>
</dbReference>
<dbReference type="Proteomes" id="UP000535589">
    <property type="component" value="Unassembled WGS sequence"/>
</dbReference>
<protein>
    <recommendedName>
        <fullName evidence="1">tRNA-uridine aminocarboxypropyltransferase</fullName>
        <ecNumber evidence="1">2.5.1.25</ecNumber>
    </recommendedName>
</protein>
<feature type="domain" description="DTW" evidence="5">
    <location>
        <begin position="5"/>
        <end position="201"/>
    </location>
</feature>
<dbReference type="InterPro" id="IPR005636">
    <property type="entry name" value="DTW"/>
</dbReference>
<accession>A0A7X8TSU5</accession>
<dbReference type="InterPro" id="IPR039262">
    <property type="entry name" value="DTWD2/TAPT"/>
</dbReference>
<keyword evidence="3" id="KW-0949">S-adenosyl-L-methionine</keyword>
<name>A0A7X8TSU5_9VIBR</name>
<evidence type="ECO:0000256" key="2">
    <source>
        <dbReference type="ARBA" id="ARBA00022679"/>
    </source>
</evidence>
<dbReference type="EMBL" id="JABAIK010000011">
    <property type="protein sequence ID" value="NLS13648.1"/>
    <property type="molecule type" value="Genomic_DNA"/>
</dbReference>
<organism evidence="6 7">
    <name type="scientific">Vibrio agarilyticus</name>
    <dbReference type="NCBI Taxonomy" id="2726741"/>
    <lineage>
        <taxon>Bacteria</taxon>
        <taxon>Pseudomonadati</taxon>
        <taxon>Pseudomonadota</taxon>
        <taxon>Gammaproteobacteria</taxon>
        <taxon>Vibrionales</taxon>
        <taxon>Vibrionaceae</taxon>
        <taxon>Vibrio</taxon>
    </lineage>
</organism>
<evidence type="ECO:0000259" key="5">
    <source>
        <dbReference type="SMART" id="SM01144"/>
    </source>
</evidence>
<keyword evidence="7" id="KW-1185">Reference proteome</keyword>
<evidence type="ECO:0000256" key="1">
    <source>
        <dbReference type="ARBA" id="ARBA00012386"/>
    </source>
</evidence>
<dbReference type="PANTHER" id="PTHR21392">
    <property type="entry name" value="TRNA-URIDINE AMINOCARBOXYPROPYLTRANSFERASE 2"/>
    <property type="match status" value="1"/>
</dbReference>
<evidence type="ECO:0000256" key="3">
    <source>
        <dbReference type="ARBA" id="ARBA00022691"/>
    </source>
</evidence>
<reference evidence="6 7" key="1">
    <citation type="submission" date="2020-04" db="EMBL/GenBank/DDBJ databases">
        <title>Vibrio sp. SM6, a novel species isolated from seawater.</title>
        <authorList>
            <person name="Wang X."/>
        </authorList>
    </citation>
    <scope>NUCLEOTIDE SEQUENCE [LARGE SCALE GENOMIC DNA]</scope>
    <source>
        <strain evidence="6 7">SM6</strain>
    </source>
</reference>
<dbReference type="EC" id="2.5.1.25" evidence="1"/>
<dbReference type="Pfam" id="PF03942">
    <property type="entry name" value="DTW"/>
    <property type="match status" value="1"/>
</dbReference>
<comment type="caution">
    <text evidence="6">The sequence shown here is derived from an EMBL/GenBank/DDBJ whole genome shotgun (WGS) entry which is preliminary data.</text>
</comment>
<evidence type="ECO:0000313" key="7">
    <source>
        <dbReference type="Proteomes" id="UP000535589"/>
    </source>
</evidence>
<keyword evidence="2" id="KW-0808">Transferase</keyword>
<proteinExistence type="predicted"/>
<keyword evidence="4" id="KW-0819">tRNA processing</keyword>
<dbReference type="RefSeq" id="WP_168836744.1">
    <property type="nucleotide sequence ID" value="NZ_JABAIK010000011.1"/>
</dbReference>
<dbReference type="AlphaFoldDB" id="A0A7X8TSU5"/>
<evidence type="ECO:0000256" key="4">
    <source>
        <dbReference type="ARBA" id="ARBA00022694"/>
    </source>
</evidence>
<dbReference type="GO" id="GO:0016432">
    <property type="term" value="F:tRNA-uridine aminocarboxypropyltransferase activity"/>
    <property type="evidence" value="ECO:0007669"/>
    <property type="project" value="UniProtKB-EC"/>
</dbReference>
<sequence>MTQPSDSACPQCGLKFQCVCTIAPTLNAPLPIALLTHPNEFQRKTNTGKLLRWCGLNATPYRWQRTQPCLELQALLESPHYQPWLLYPNDKAKVLGSTSMASSETSYSAGKTPLFIILDGTWQEAKKMVNKSQWLQHIPTIMLDSNAHHSHYTLRRNQQPGNLCTCEVAIALLHSLDYAPQAEQLNRFFAHYLAAFQADQSGHTLKR</sequence>
<evidence type="ECO:0000313" key="6">
    <source>
        <dbReference type="EMBL" id="NLS13648.1"/>
    </source>
</evidence>
<dbReference type="PANTHER" id="PTHR21392:SF1">
    <property type="entry name" value="TRNA-URIDINE AMINOCARBOXYPROPYLTRANSFERASE"/>
    <property type="match status" value="1"/>
</dbReference>
<dbReference type="GO" id="GO:0008033">
    <property type="term" value="P:tRNA processing"/>
    <property type="evidence" value="ECO:0007669"/>
    <property type="project" value="UniProtKB-KW"/>
</dbReference>
<gene>
    <name evidence="6" type="ORF">HGP28_12170</name>
</gene>